<dbReference type="EMBL" id="CAXHTB010000007">
    <property type="protein sequence ID" value="CAL0309449.1"/>
    <property type="molecule type" value="Genomic_DNA"/>
</dbReference>
<evidence type="ECO:0000256" key="1">
    <source>
        <dbReference type="ARBA" id="ARBA00022658"/>
    </source>
</evidence>
<comment type="caution">
    <text evidence="4">The sequence shown here is derived from an EMBL/GenBank/DDBJ whole genome shotgun (WGS) entry which is preliminary data.</text>
</comment>
<dbReference type="PANTHER" id="PTHR33101">
    <property type="entry name" value="ROP GUANINE NUCLEOTIDE EXCHANGE FACTOR 1"/>
    <property type="match status" value="1"/>
</dbReference>
<reference evidence="4 5" key="1">
    <citation type="submission" date="2024-03" db="EMBL/GenBank/DDBJ databases">
        <authorList>
            <person name="Martinez-Hernandez J."/>
        </authorList>
    </citation>
    <scope>NUCLEOTIDE SEQUENCE [LARGE SCALE GENOMIC DNA]</scope>
</reference>
<gene>
    <name evidence="4" type="ORF">LLUT_LOCUS10509</name>
</gene>
<dbReference type="InterPro" id="IPR038937">
    <property type="entry name" value="RopGEF"/>
</dbReference>
<dbReference type="Proteomes" id="UP001497480">
    <property type="component" value="Unassembled WGS sequence"/>
</dbReference>
<dbReference type="PANTHER" id="PTHR33101:SF77">
    <property type="entry name" value="PRONE DOMAIN-CONTAINING PROTEIN-RELATED"/>
    <property type="match status" value="1"/>
</dbReference>
<evidence type="ECO:0000313" key="4">
    <source>
        <dbReference type="EMBL" id="CAL0309449.1"/>
    </source>
</evidence>
<dbReference type="AlphaFoldDB" id="A0AAV1WK88"/>
<proteinExistence type="predicted"/>
<dbReference type="Gene3D" id="1.20.58.2010">
    <property type="entry name" value="PRONE domain, subdomain 1"/>
    <property type="match status" value="2"/>
</dbReference>
<sequence>MEQDTLDNFRDQNEFWYVSKNDEGSEGNTNTQRKSDKWWFKVPPTGLSDIGVKWIQFQKDSINQLIKAAMTINAQVLSEMEIPENFIESLPKLEPMTSERKARWRKEIEWLLSIMTTRQRSDILMNIPAMHKLATMLIVSS</sequence>
<keyword evidence="1 2" id="KW-0344">Guanine-nucleotide releasing factor</keyword>
<dbReference type="InterPro" id="IPR005512">
    <property type="entry name" value="PRONE_dom"/>
</dbReference>
<dbReference type="Pfam" id="PF03759">
    <property type="entry name" value="PRONE"/>
    <property type="match status" value="1"/>
</dbReference>
<evidence type="ECO:0000259" key="3">
    <source>
        <dbReference type="PROSITE" id="PS51334"/>
    </source>
</evidence>
<dbReference type="PROSITE" id="PS51334">
    <property type="entry name" value="PRONE"/>
    <property type="match status" value="1"/>
</dbReference>
<organism evidence="4 5">
    <name type="scientific">Lupinus luteus</name>
    <name type="common">European yellow lupine</name>
    <dbReference type="NCBI Taxonomy" id="3873"/>
    <lineage>
        <taxon>Eukaryota</taxon>
        <taxon>Viridiplantae</taxon>
        <taxon>Streptophyta</taxon>
        <taxon>Embryophyta</taxon>
        <taxon>Tracheophyta</taxon>
        <taxon>Spermatophyta</taxon>
        <taxon>Magnoliopsida</taxon>
        <taxon>eudicotyledons</taxon>
        <taxon>Gunneridae</taxon>
        <taxon>Pentapetalae</taxon>
        <taxon>rosids</taxon>
        <taxon>fabids</taxon>
        <taxon>Fabales</taxon>
        <taxon>Fabaceae</taxon>
        <taxon>Papilionoideae</taxon>
        <taxon>50 kb inversion clade</taxon>
        <taxon>genistoids sensu lato</taxon>
        <taxon>core genistoids</taxon>
        <taxon>Genisteae</taxon>
        <taxon>Lupinus</taxon>
    </lineage>
</organism>
<accession>A0AAV1WK88</accession>
<dbReference type="GO" id="GO:0005085">
    <property type="term" value="F:guanyl-nucleotide exchange factor activity"/>
    <property type="evidence" value="ECO:0007669"/>
    <property type="project" value="UniProtKB-UniRule"/>
</dbReference>
<evidence type="ECO:0000256" key="2">
    <source>
        <dbReference type="PROSITE-ProRule" id="PRU00663"/>
    </source>
</evidence>
<protein>
    <recommendedName>
        <fullName evidence="3">PRONE domain-containing protein</fullName>
    </recommendedName>
</protein>
<name>A0AAV1WK88_LUPLU</name>
<feature type="domain" description="PRONE" evidence="3">
    <location>
        <begin position="1"/>
        <end position="141"/>
    </location>
</feature>
<keyword evidence="5" id="KW-1185">Reference proteome</keyword>
<evidence type="ECO:0000313" key="5">
    <source>
        <dbReference type="Proteomes" id="UP001497480"/>
    </source>
</evidence>